<feature type="domain" description="Glycosyltransferase 2-like" evidence="6">
    <location>
        <begin position="72"/>
        <end position="156"/>
    </location>
</feature>
<evidence type="ECO:0000259" key="6">
    <source>
        <dbReference type="Pfam" id="PF00535"/>
    </source>
</evidence>
<organism evidence="7 8">
    <name type="scientific">Pseudomonas kuykendallii</name>
    <dbReference type="NCBI Taxonomy" id="1007099"/>
    <lineage>
        <taxon>Bacteria</taxon>
        <taxon>Pseudomonadati</taxon>
        <taxon>Pseudomonadota</taxon>
        <taxon>Gammaproteobacteria</taxon>
        <taxon>Pseudomonadales</taxon>
        <taxon>Pseudomonadaceae</taxon>
        <taxon>Pseudomonas</taxon>
    </lineage>
</organism>
<dbReference type="Proteomes" id="UP000249198">
    <property type="component" value="Unassembled WGS sequence"/>
</dbReference>
<evidence type="ECO:0000256" key="5">
    <source>
        <dbReference type="SAM" id="Phobius"/>
    </source>
</evidence>
<dbReference type="EMBL" id="QFOH01000023">
    <property type="protein sequence ID" value="PZP21959.1"/>
    <property type="molecule type" value="Genomic_DNA"/>
</dbReference>
<keyword evidence="5" id="KW-0472">Membrane</keyword>
<proteinExistence type="inferred from homology"/>
<dbReference type="InterPro" id="IPR029044">
    <property type="entry name" value="Nucleotide-diphossugar_trans"/>
</dbReference>
<reference evidence="7 8" key="1">
    <citation type="submission" date="2017-08" db="EMBL/GenBank/DDBJ databases">
        <title>Infants hospitalized years apart are colonized by the same room-sourced microbial strains.</title>
        <authorList>
            <person name="Brooks B."/>
            <person name="Olm M.R."/>
            <person name="Firek B.A."/>
            <person name="Baker R."/>
            <person name="Thomas B.C."/>
            <person name="Morowitz M.J."/>
            <person name="Banfield J.F."/>
        </authorList>
    </citation>
    <scope>NUCLEOTIDE SEQUENCE [LARGE SCALE GENOMIC DNA]</scope>
    <source>
        <strain evidence="7">S2_009_000_R2_77</strain>
    </source>
</reference>
<sequence length="321" mass="36792">MIFIVVLNWRGADDTIGCVRSLLELQGPDFQIVVCDNGSGDGSYERIRDWLITQRDRHDYLRRHPLRELSRVQAERHSHGSEPGFYLVQTGENLGYAGGNNVGIRLALAYPNTEYVWLLNNDTEVDVDSLQQLIRRCSIRPDIGICGSKLVYHHDRSKIQGLGGLFNPWIATSLHYKINESSAVTYPDDQVDQRIDYVIGASLFIRARLLRDLGLLEERYFLYFEEIDLAYRARGRYSIGIATSSIVYHKEGASTQVGTGELADFYVLRNRLLFTWLNDPKYIITVWLGLFVALFNRLRRGQFRKAANVLRIILGSRCLND</sequence>
<name>A0A2W5EX82_9PSED</name>
<gene>
    <name evidence="7" type="ORF">DI599_17300</name>
</gene>
<keyword evidence="4 7" id="KW-0808">Transferase</keyword>
<keyword evidence="2" id="KW-0997">Cell inner membrane</keyword>
<dbReference type="PANTHER" id="PTHR43179:SF12">
    <property type="entry name" value="GALACTOFURANOSYLTRANSFERASE GLFT2"/>
    <property type="match status" value="1"/>
</dbReference>
<dbReference type="GO" id="GO:0016757">
    <property type="term" value="F:glycosyltransferase activity"/>
    <property type="evidence" value="ECO:0007669"/>
    <property type="project" value="UniProtKB-KW"/>
</dbReference>
<dbReference type="Gene3D" id="3.90.550.10">
    <property type="entry name" value="Spore Coat Polysaccharide Biosynthesis Protein SpsA, Chain A"/>
    <property type="match status" value="1"/>
</dbReference>
<evidence type="ECO:0000256" key="2">
    <source>
        <dbReference type="ARBA" id="ARBA00022519"/>
    </source>
</evidence>
<dbReference type="CDD" id="cd04186">
    <property type="entry name" value="GT_2_like_c"/>
    <property type="match status" value="1"/>
</dbReference>
<keyword evidence="5" id="KW-1133">Transmembrane helix</keyword>
<evidence type="ECO:0000313" key="7">
    <source>
        <dbReference type="EMBL" id="PZP21959.1"/>
    </source>
</evidence>
<comment type="caution">
    <text evidence="7">The sequence shown here is derived from an EMBL/GenBank/DDBJ whole genome shotgun (WGS) entry which is preliminary data.</text>
</comment>
<comment type="similarity">
    <text evidence="1">Belongs to the glycosyltransferase 2 family.</text>
</comment>
<dbReference type="InterPro" id="IPR001173">
    <property type="entry name" value="Glyco_trans_2-like"/>
</dbReference>
<evidence type="ECO:0000256" key="4">
    <source>
        <dbReference type="ARBA" id="ARBA00022679"/>
    </source>
</evidence>
<keyword evidence="3" id="KW-0328">Glycosyltransferase</keyword>
<keyword evidence="2" id="KW-1003">Cell membrane</keyword>
<feature type="transmembrane region" description="Helical" evidence="5">
    <location>
        <begin position="282"/>
        <end position="298"/>
    </location>
</feature>
<dbReference type="SUPFAM" id="SSF53448">
    <property type="entry name" value="Nucleotide-diphospho-sugar transferases"/>
    <property type="match status" value="1"/>
</dbReference>
<evidence type="ECO:0000256" key="3">
    <source>
        <dbReference type="ARBA" id="ARBA00022676"/>
    </source>
</evidence>
<dbReference type="PANTHER" id="PTHR43179">
    <property type="entry name" value="RHAMNOSYLTRANSFERASE WBBL"/>
    <property type="match status" value="1"/>
</dbReference>
<dbReference type="RefSeq" id="WP_273233852.1">
    <property type="nucleotide sequence ID" value="NZ_QFOH01000023.1"/>
</dbReference>
<accession>A0A2W5EX82</accession>
<dbReference type="AlphaFoldDB" id="A0A2W5EX82"/>
<evidence type="ECO:0000313" key="8">
    <source>
        <dbReference type="Proteomes" id="UP000249198"/>
    </source>
</evidence>
<evidence type="ECO:0000256" key="1">
    <source>
        <dbReference type="ARBA" id="ARBA00006739"/>
    </source>
</evidence>
<dbReference type="Pfam" id="PF00535">
    <property type="entry name" value="Glycos_transf_2"/>
    <property type="match status" value="1"/>
</dbReference>
<protein>
    <submittedName>
        <fullName evidence="7">Glycosyltransferase family 2 protein</fullName>
    </submittedName>
</protein>
<keyword evidence="5" id="KW-0812">Transmembrane</keyword>